<protein>
    <submittedName>
        <fullName evidence="1">SRPBCC family protein</fullName>
    </submittedName>
</protein>
<dbReference type="InterPro" id="IPR023393">
    <property type="entry name" value="START-like_dom_sf"/>
</dbReference>
<dbReference type="SUPFAM" id="SSF55961">
    <property type="entry name" value="Bet v1-like"/>
    <property type="match status" value="1"/>
</dbReference>
<sequence length="149" mass="17187">MEYTTEILIKKSISEVIKKYSSIGNLKHWQEGLVSTEHISGTPTELGAKMKLTFSFGNRKMEIIETVTKQEFPNELHVTYTTNGVRNIQENYFKVIENNATQWISKTKCQPTSLKMSLMLFLMPSVFKKQTATYMSNFKNFVEQGTSIR</sequence>
<name>A0ABS0ERB1_9FLAO</name>
<comment type="caution">
    <text evidence="1">The sequence shown here is derived from an EMBL/GenBank/DDBJ whole genome shotgun (WGS) entry which is preliminary data.</text>
</comment>
<accession>A0ABS0ERB1</accession>
<dbReference type="RefSeq" id="WP_195872586.1">
    <property type="nucleotide sequence ID" value="NZ_JADOET010000018.1"/>
</dbReference>
<organism evidence="1 2">
    <name type="scientific">Winogradskyella marina</name>
    <dbReference type="NCBI Taxonomy" id="2785530"/>
    <lineage>
        <taxon>Bacteria</taxon>
        <taxon>Pseudomonadati</taxon>
        <taxon>Bacteroidota</taxon>
        <taxon>Flavobacteriia</taxon>
        <taxon>Flavobacteriales</taxon>
        <taxon>Flavobacteriaceae</taxon>
        <taxon>Winogradskyella</taxon>
    </lineage>
</organism>
<evidence type="ECO:0000313" key="2">
    <source>
        <dbReference type="Proteomes" id="UP000611215"/>
    </source>
</evidence>
<evidence type="ECO:0000313" key="1">
    <source>
        <dbReference type="EMBL" id="MBF8151331.1"/>
    </source>
</evidence>
<proteinExistence type="predicted"/>
<reference evidence="1 2" key="1">
    <citation type="submission" date="2020-11" db="EMBL/GenBank/DDBJ databases">
        <title>Winogradskyella marina sp. nov., isolated from marine sediment.</title>
        <authorList>
            <person name="Bo J."/>
            <person name="Wang S."/>
            <person name="Song X."/>
            <person name="Du Z."/>
        </authorList>
    </citation>
    <scope>NUCLEOTIDE SEQUENCE [LARGE SCALE GENOMIC DNA]</scope>
    <source>
        <strain evidence="1 2">F6397</strain>
    </source>
</reference>
<gene>
    <name evidence="1" type="ORF">ITJ86_15595</name>
</gene>
<dbReference type="EMBL" id="JADOET010000018">
    <property type="protein sequence ID" value="MBF8151331.1"/>
    <property type="molecule type" value="Genomic_DNA"/>
</dbReference>
<keyword evidence="2" id="KW-1185">Reference proteome</keyword>
<dbReference type="Gene3D" id="3.30.530.20">
    <property type="match status" value="1"/>
</dbReference>
<dbReference type="Proteomes" id="UP000611215">
    <property type="component" value="Unassembled WGS sequence"/>
</dbReference>